<evidence type="ECO:0000313" key="1">
    <source>
        <dbReference type="EMBL" id="GFQ81069.1"/>
    </source>
</evidence>
<accession>A0A8X6H761</accession>
<organism evidence="1 2">
    <name type="scientific">Trichonephila clavata</name>
    <name type="common">Joro spider</name>
    <name type="synonym">Nephila clavata</name>
    <dbReference type="NCBI Taxonomy" id="2740835"/>
    <lineage>
        <taxon>Eukaryota</taxon>
        <taxon>Metazoa</taxon>
        <taxon>Ecdysozoa</taxon>
        <taxon>Arthropoda</taxon>
        <taxon>Chelicerata</taxon>
        <taxon>Arachnida</taxon>
        <taxon>Araneae</taxon>
        <taxon>Araneomorphae</taxon>
        <taxon>Entelegynae</taxon>
        <taxon>Araneoidea</taxon>
        <taxon>Nephilidae</taxon>
        <taxon>Trichonephila</taxon>
    </lineage>
</organism>
<gene>
    <name evidence="1" type="ORF">TNCT_513231</name>
</gene>
<reference evidence="1" key="1">
    <citation type="submission" date="2020-07" db="EMBL/GenBank/DDBJ databases">
        <title>Multicomponent nature underlies the extraordinary mechanical properties of spider dragline silk.</title>
        <authorList>
            <person name="Kono N."/>
            <person name="Nakamura H."/>
            <person name="Mori M."/>
            <person name="Yoshida Y."/>
            <person name="Ohtoshi R."/>
            <person name="Malay A.D."/>
            <person name="Moran D.A.P."/>
            <person name="Tomita M."/>
            <person name="Numata K."/>
            <person name="Arakawa K."/>
        </authorList>
    </citation>
    <scope>NUCLEOTIDE SEQUENCE</scope>
</reference>
<dbReference type="AlphaFoldDB" id="A0A8X6H761"/>
<comment type="caution">
    <text evidence="1">The sequence shown here is derived from an EMBL/GenBank/DDBJ whole genome shotgun (WGS) entry which is preliminary data.</text>
</comment>
<name>A0A8X6H761_TRICU</name>
<protein>
    <submittedName>
        <fullName evidence="1">Uncharacterized protein</fullName>
    </submittedName>
</protein>
<dbReference type="Proteomes" id="UP000887116">
    <property type="component" value="Unassembled WGS sequence"/>
</dbReference>
<evidence type="ECO:0000313" key="2">
    <source>
        <dbReference type="Proteomes" id="UP000887116"/>
    </source>
</evidence>
<dbReference type="EMBL" id="BMAO01022309">
    <property type="protein sequence ID" value="GFQ81069.1"/>
    <property type="molecule type" value="Genomic_DNA"/>
</dbReference>
<proteinExistence type="predicted"/>
<sequence length="87" mass="10135">MGHRHLMKSPTPTKIKNTNLVNKEMDCQSVDHLTRSHRVRLLHRDGDEGSTQQVSRPIRIRNGKKEFLVSFENGKGLQIKYCLFFTK</sequence>
<keyword evidence="2" id="KW-1185">Reference proteome</keyword>